<dbReference type="Proteomes" id="UP001487296">
    <property type="component" value="Unassembled WGS sequence"/>
</dbReference>
<comment type="caution">
    <text evidence="5">The sequence shown here is derived from an EMBL/GenBank/DDBJ whole genome shotgun (WGS) entry which is preliminary data.</text>
</comment>
<dbReference type="RefSeq" id="WP_215759027.1">
    <property type="nucleotide sequence ID" value="NZ_JAHKBE010000005.1"/>
</dbReference>
<dbReference type="PIRSF" id="PIRSF000428">
    <property type="entry name" value="P_Ac_trans"/>
    <property type="match status" value="1"/>
</dbReference>
<keyword evidence="3 5" id="KW-0012">Acyltransferase</keyword>
<dbReference type="InterPro" id="IPR012147">
    <property type="entry name" value="P_Ac_Bu_trans"/>
</dbReference>
<reference evidence="5 6" key="1">
    <citation type="submission" date="2024-04" db="EMBL/GenBank/DDBJ databases">
        <title>Human intestinal bacterial collection.</title>
        <authorList>
            <person name="Pauvert C."/>
            <person name="Hitch T.C.A."/>
            <person name="Clavel T."/>
        </authorList>
    </citation>
    <scope>NUCLEOTIDE SEQUENCE [LARGE SCALE GENOMIC DNA]</scope>
    <source>
        <strain evidence="5 6">CLA-AA-H145</strain>
    </source>
</reference>
<evidence type="ECO:0000259" key="4">
    <source>
        <dbReference type="Pfam" id="PF01515"/>
    </source>
</evidence>
<dbReference type="PANTHER" id="PTHR43356">
    <property type="entry name" value="PHOSPHATE ACETYLTRANSFERASE"/>
    <property type="match status" value="1"/>
</dbReference>
<protein>
    <submittedName>
        <fullName evidence="5">Phosphate acyltransferase</fullName>
    </submittedName>
</protein>
<proteinExistence type="inferred from homology"/>
<dbReference type="SUPFAM" id="SSF53659">
    <property type="entry name" value="Isocitrate/Isopropylmalate dehydrogenase-like"/>
    <property type="match status" value="1"/>
</dbReference>
<evidence type="ECO:0000256" key="2">
    <source>
        <dbReference type="ARBA" id="ARBA00022679"/>
    </source>
</evidence>
<dbReference type="InterPro" id="IPR050500">
    <property type="entry name" value="Phos_Acetyltrans/Butyryltrans"/>
</dbReference>
<accession>A0ABV1FNK6</accession>
<comment type="similarity">
    <text evidence="1">Belongs to the phosphate acetyltransferase and butyryltransferase family.</text>
</comment>
<dbReference type="Gene3D" id="3.40.718.10">
    <property type="entry name" value="Isopropylmalate Dehydrogenase"/>
    <property type="match status" value="1"/>
</dbReference>
<gene>
    <name evidence="5" type="ORF">AAAT34_02845</name>
</gene>
<feature type="domain" description="Phosphate acetyl/butaryl transferase" evidence="4">
    <location>
        <begin position="57"/>
        <end position="272"/>
    </location>
</feature>
<name>A0ABV1FNK6_9BACT</name>
<evidence type="ECO:0000256" key="1">
    <source>
        <dbReference type="ARBA" id="ARBA00005656"/>
    </source>
</evidence>
<evidence type="ECO:0000256" key="3">
    <source>
        <dbReference type="ARBA" id="ARBA00023315"/>
    </source>
</evidence>
<dbReference type="InterPro" id="IPR002505">
    <property type="entry name" value="PTA_PTB"/>
</dbReference>
<keyword evidence="2" id="KW-0808">Transferase</keyword>
<dbReference type="PANTHER" id="PTHR43356:SF2">
    <property type="entry name" value="PHOSPHATE ACETYLTRANSFERASE"/>
    <property type="match status" value="1"/>
</dbReference>
<keyword evidence="6" id="KW-1185">Reference proteome</keyword>
<dbReference type="Pfam" id="PF01515">
    <property type="entry name" value="PTA_PTB"/>
    <property type="match status" value="1"/>
</dbReference>
<dbReference type="EMBL" id="JBBNFP010000006">
    <property type="protein sequence ID" value="MEQ2485990.1"/>
    <property type="molecule type" value="Genomic_DNA"/>
</dbReference>
<sequence length="278" mass="30456">MPIKSFDELIAHLKTHHLKKRVAAVCPNDESSHQAIANAERNGIITPLVFQSDDPAEAARQAVEAVRRGEADVIMKGFVNTDVLLRAILNKETGILRKGRVMTHITLAQLADYHKLLFFTDAAVIPYPTQEQRVAQIQYVTHYCQQLGIERPRISLIHCSEKVDAKNFPFTVGYGEIKEMAAQGAFGPCIIDGPLDLKTSCSKESMAVKHIDSPIAGDADALIFPDIEAGNLFYKTITLFCQARTAGVLQGPDVPVVLPSRGDSAESKYLSLCLACLL</sequence>
<dbReference type="GO" id="GO:0016746">
    <property type="term" value="F:acyltransferase activity"/>
    <property type="evidence" value="ECO:0007669"/>
    <property type="project" value="UniProtKB-KW"/>
</dbReference>
<evidence type="ECO:0000313" key="5">
    <source>
        <dbReference type="EMBL" id="MEQ2485990.1"/>
    </source>
</evidence>
<organism evidence="5 6">
    <name type="scientific">Hallella faecis</name>
    <dbReference type="NCBI Taxonomy" id="2841596"/>
    <lineage>
        <taxon>Bacteria</taxon>
        <taxon>Pseudomonadati</taxon>
        <taxon>Bacteroidota</taxon>
        <taxon>Bacteroidia</taxon>
        <taxon>Bacteroidales</taxon>
        <taxon>Prevotellaceae</taxon>
        <taxon>Hallella</taxon>
    </lineage>
</organism>
<evidence type="ECO:0000313" key="6">
    <source>
        <dbReference type="Proteomes" id="UP001487296"/>
    </source>
</evidence>